<dbReference type="PANTHER" id="PTHR36503">
    <property type="entry name" value="BLR2520 PROTEIN"/>
    <property type="match status" value="1"/>
</dbReference>
<gene>
    <name evidence="2" type="ORF">C462_01023</name>
</gene>
<dbReference type="AlphaFoldDB" id="M0PSM8"/>
<dbReference type="EMBL" id="AOJJ01000025">
    <property type="protein sequence ID" value="EMA72579.1"/>
    <property type="molecule type" value="Genomic_DNA"/>
</dbReference>
<dbReference type="InterPro" id="IPR004360">
    <property type="entry name" value="Glyas_Fos-R_dOase_dom"/>
</dbReference>
<dbReference type="InterPro" id="IPR029068">
    <property type="entry name" value="Glyas_Bleomycin-R_OHBP_Dase"/>
</dbReference>
<protein>
    <submittedName>
        <fullName evidence="2">Glyoxalase/bleomycin resistance protein/dioxygenase</fullName>
    </submittedName>
</protein>
<dbReference type="PROSITE" id="PS51819">
    <property type="entry name" value="VOC"/>
    <property type="match status" value="1"/>
</dbReference>
<dbReference type="CDD" id="cd07251">
    <property type="entry name" value="VOC_like"/>
    <property type="match status" value="1"/>
</dbReference>
<proteinExistence type="predicted"/>
<dbReference type="GO" id="GO:0051213">
    <property type="term" value="F:dioxygenase activity"/>
    <property type="evidence" value="ECO:0007669"/>
    <property type="project" value="UniProtKB-KW"/>
</dbReference>
<dbReference type="PANTHER" id="PTHR36503:SF1">
    <property type="entry name" value="BLR2520 PROTEIN"/>
    <property type="match status" value="1"/>
</dbReference>
<keyword evidence="2" id="KW-0223">Dioxygenase</keyword>
<name>M0PSM8_9EURY</name>
<dbReference type="Gene3D" id="3.10.180.10">
    <property type="entry name" value="2,3-Dihydroxybiphenyl 1,2-Dioxygenase, domain 1"/>
    <property type="match status" value="1"/>
</dbReference>
<feature type="domain" description="VOC" evidence="1">
    <location>
        <begin position="15"/>
        <end position="139"/>
    </location>
</feature>
<dbReference type="SUPFAM" id="SSF54593">
    <property type="entry name" value="Glyoxalase/Bleomycin resistance protein/Dihydroxybiphenyl dioxygenase"/>
    <property type="match status" value="1"/>
</dbReference>
<reference evidence="2 3" key="1">
    <citation type="journal article" date="2014" name="PLoS Genet.">
        <title>Phylogenetically driven sequencing of extremely halophilic archaea reveals strategies for static and dynamic osmo-response.</title>
        <authorList>
            <person name="Becker E.A."/>
            <person name="Seitzer P.M."/>
            <person name="Tritt A."/>
            <person name="Larsen D."/>
            <person name="Krusor M."/>
            <person name="Yao A.I."/>
            <person name="Wu D."/>
            <person name="Madern D."/>
            <person name="Eisen J.A."/>
            <person name="Darling A.E."/>
            <person name="Facciotti M.T."/>
        </authorList>
    </citation>
    <scope>NUCLEOTIDE SEQUENCE [LARGE SCALE GENOMIC DNA]</scope>
    <source>
        <strain evidence="2 3">JCM 13916</strain>
    </source>
</reference>
<evidence type="ECO:0000259" key="1">
    <source>
        <dbReference type="PROSITE" id="PS51819"/>
    </source>
</evidence>
<organism evidence="2 3">
    <name type="scientific">Halorubrum distributum JCM 13916</name>
    <dbReference type="NCBI Taxonomy" id="1230455"/>
    <lineage>
        <taxon>Archaea</taxon>
        <taxon>Methanobacteriati</taxon>
        <taxon>Methanobacteriota</taxon>
        <taxon>Stenosarchaea group</taxon>
        <taxon>Halobacteria</taxon>
        <taxon>Halobacteriales</taxon>
        <taxon>Haloferacaceae</taxon>
        <taxon>Halorubrum</taxon>
        <taxon>Halorubrum distributum group</taxon>
    </lineage>
</organism>
<dbReference type="Pfam" id="PF00903">
    <property type="entry name" value="Glyoxalase"/>
    <property type="match status" value="1"/>
</dbReference>
<evidence type="ECO:0000313" key="2">
    <source>
        <dbReference type="EMBL" id="EMA72579.1"/>
    </source>
</evidence>
<comment type="caution">
    <text evidence="2">The sequence shown here is derived from an EMBL/GenBank/DDBJ whole genome shotgun (WGS) entry which is preliminary data.</text>
</comment>
<accession>M0PSM8</accession>
<dbReference type="PATRIC" id="fig|1230455.3.peg.135"/>
<dbReference type="STRING" id="1230455.C462_01023"/>
<keyword evidence="2" id="KW-0560">Oxidoreductase</keyword>
<dbReference type="InterPro" id="IPR037523">
    <property type="entry name" value="VOC_core"/>
</dbReference>
<sequence length="144" mass="15953">MIYRYGNPQSTMNPQITLVTLGVSDLAESIRFYRDGLRLPIQEREDDSNAAFFPLDGTWLSLYPRELLADDATITADGSGFSGITIAHNVSTKEAVDKVLDEAEAAGGRIMKPAQEAFWGGYSGYFADPDQHLWEVAYPKLTDE</sequence>
<dbReference type="Proteomes" id="UP000011528">
    <property type="component" value="Unassembled WGS sequence"/>
</dbReference>
<evidence type="ECO:0000313" key="3">
    <source>
        <dbReference type="Proteomes" id="UP000011528"/>
    </source>
</evidence>